<name>A0A2P2JBF6_RHIMU</name>
<organism evidence="1">
    <name type="scientific">Rhizophora mucronata</name>
    <name type="common">Asiatic mangrove</name>
    <dbReference type="NCBI Taxonomy" id="61149"/>
    <lineage>
        <taxon>Eukaryota</taxon>
        <taxon>Viridiplantae</taxon>
        <taxon>Streptophyta</taxon>
        <taxon>Embryophyta</taxon>
        <taxon>Tracheophyta</taxon>
        <taxon>Spermatophyta</taxon>
        <taxon>Magnoliopsida</taxon>
        <taxon>eudicotyledons</taxon>
        <taxon>Gunneridae</taxon>
        <taxon>Pentapetalae</taxon>
        <taxon>rosids</taxon>
        <taxon>fabids</taxon>
        <taxon>Malpighiales</taxon>
        <taxon>Rhizophoraceae</taxon>
        <taxon>Rhizophora</taxon>
    </lineage>
</organism>
<dbReference type="EMBL" id="GGEC01010299">
    <property type="protein sequence ID" value="MBW90782.1"/>
    <property type="molecule type" value="Transcribed_RNA"/>
</dbReference>
<accession>A0A2P2JBF6</accession>
<evidence type="ECO:0000313" key="1">
    <source>
        <dbReference type="EMBL" id="MBW90782.1"/>
    </source>
</evidence>
<reference evidence="1" key="1">
    <citation type="submission" date="2018-02" db="EMBL/GenBank/DDBJ databases">
        <title>Rhizophora mucronata_Transcriptome.</title>
        <authorList>
            <person name="Meera S.P."/>
            <person name="Sreeshan A."/>
            <person name="Augustine A."/>
        </authorList>
    </citation>
    <scope>NUCLEOTIDE SEQUENCE</scope>
    <source>
        <tissue evidence="1">Leaf</tissue>
    </source>
</reference>
<protein>
    <submittedName>
        <fullName evidence="1">Uncharacterized protein</fullName>
    </submittedName>
</protein>
<dbReference type="AlphaFoldDB" id="A0A2P2JBF6"/>
<proteinExistence type="predicted"/>
<sequence>MTVRFQRYPSTLIIGRQVFSFHPYLTYCILMDQEDLLKPRKRKSMLQCRLYMLRGDLKRGNKKQPKGTILIKNWCLHI</sequence>